<dbReference type="RefSeq" id="WP_011797943.1">
    <property type="nucleotide sequence ID" value="NC_008757.1"/>
</dbReference>
<accession>A1VV92</accession>
<protein>
    <submittedName>
        <fullName evidence="1">Uncharacterized protein</fullName>
    </submittedName>
</protein>
<geneLocation type="plasmid" evidence="1 2">
    <name>pPNAP01</name>
</geneLocation>
<dbReference type="Proteomes" id="UP000000644">
    <property type="component" value="Plasmid pPNAP01"/>
</dbReference>
<dbReference type="AlphaFoldDB" id="A1VV92"/>
<dbReference type="KEGG" id="pna:Pnap_4288"/>
<sequence length="167" mass="18812">MPRKLNSSPVALVERAVLAAVANARDKGWRQSQMEMFAQRLGDYRIAGYGIDLERECIRIVRTLGCRYARKLLNWFRAVKVLPAFQPAAINFPIGIPKASRFGEMKVQVASHVRISAIVDACFKLIVDDVSAPSWTRRDARKRGINVSQTSQCQRAMGRREAMAFDS</sequence>
<name>A1VV92_POLNA</name>
<reference evidence="2" key="1">
    <citation type="journal article" date="2009" name="Environ. Microbiol.">
        <title>The genome of Polaromonas naphthalenivorans strain CJ2, isolated from coal tar-contaminated sediment, reveals physiological and metabolic versatility and evolution through extensive horizontal gene transfer.</title>
        <authorList>
            <person name="Yagi J.M."/>
            <person name="Sims D."/>
            <person name="Brettin T."/>
            <person name="Bruce D."/>
            <person name="Madsen E.L."/>
        </authorList>
    </citation>
    <scope>NUCLEOTIDE SEQUENCE [LARGE SCALE GENOMIC DNA]</scope>
    <source>
        <strain evidence="2">CJ2</strain>
        <plasmid evidence="2">Plasmid pPNAP01</plasmid>
    </source>
</reference>
<dbReference type="HOGENOM" id="CLU_1593060_0_0_4"/>
<evidence type="ECO:0000313" key="1">
    <source>
        <dbReference type="EMBL" id="ABM39570.1"/>
    </source>
</evidence>
<keyword evidence="2" id="KW-1185">Reference proteome</keyword>
<organism evidence="1 2">
    <name type="scientific">Polaromonas naphthalenivorans (strain CJ2)</name>
    <dbReference type="NCBI Taxonomy" id="365044"/>
    <lineage>
        <taxon>Bacteria</taxon>
        <taxon>Pseudomonadati</taxon>
        <taxon>Pseudomonadota</taxon>
        <taxon>Betaproteobacteria</taxon>
        <taxon>Burkholderiales</taxon>
        <taxon>Comamonadaceae</taxon>
        <taxon>Polaromonas</taxon>
    </lineage>
</organism>
<dbReference type="EMBL" id="CP000530">
    <property type="protein sequence ID" value="ABM39570.1"/>
    <property type="molecule type" value="Genomic_DNA"/>
</dbReference>
<evidence type="ECO:0000313" key="2">
    <source>
        <dbReference type="Proteomes" id="UP000000644"/>
    </source>
</evidence>
<gene>
    <name evidence="1" type="ordered locus">Pnap_4288</name>
</gene>
<keyword evidence="1" id="KW-0614">Plasmid</keyword>
<proteinExistence type="predicted"/>